<dbReference type="EMBL" id="PGVA01000070">
    <property type="protein sequence ID" value="PLR79867.1"/>
    <property type="molecule type" value="Genomic_DNA"/>
</dbReference>
<reference evidence="10 12" key="2">
    <citation type="submission" date="2017-12" db="EMBL/GenBank/DDBJ databases">
        <title>Comparative Functional Genomics of Dry Heat Resistant strains isolated from the Viking Spacecraft.</title>
        <authorList>
            <person name="Seuylemezian A."/>
            <person name="Cooper K."/>
            <person name="Vaishampayan P."/>
        </authorList>
    </citation>
    <scope>NUCLEOTIDE SEQUENCE [LARGE SCALE GENOMIC DNA]</scope>
    <source>
        <strain evidence="10 12">ATCC 29669</strain>
    </source>
</reference>
<evidence type="ECO:0000313" key="10">
    <source>
        <dbReference type="EMBL" id="PLR96044.1"/>
    </source>
</evidence>
<evidence type="ECO:0000259" key="7">
    <source>
        <dbReference type="Pfam" id="PF01385"/>
    </source>
</evidence>
<evidence type="ECO:0000313" key="9">
    <source>
        <dbReference type="EMBL" id="PLR79867.1"/>
    </source>
</evidence>
<protein>
    <submittedName>
        <fullName evidence="9">Transposase</fullName>
    </submittedName>
</protein>
<evidence type="ECO:0000256" key="5">
    <source>
        <dbReference type="ARBA" id="ARBA00023172"/>
    </source>
</evidence>
<dbReference type="NCBIfam" id="TIGR01766">
    <property type="entry name" value="IS200/IS605 family accessory protein TnpB-like domain"/>
    <property type="match status" value="1"/>
</dbReference>
<evidence type="ECO:0000256" key="6">
    <source>
        <dbReference type="SAM" id="MobiDB-lite"/>
    </source>
</evidence>
<dbReference type="EMBL" id="PGVD01000034">
    <property type="protein sequence ID" value="PLR96044.1"/>
    <property type="molecule type" value="Genomic_DNA"/>
</dbReference>
<comment type="caution">
    <text evidence="9">The sequence shown here is derived from an EMBL/GenBank/DDBJ whole genome shotgun (WGS) entry which is preliminary data.</text>
</comment>
<evidence type="ECO:0000313" key="11">
    <source>
        <dbReference type="Proteomes" id="UP000234951"/>
    </source>
</evidence>
<keyword evidence="12" id="KW-1185">Reference proteome</keyword>
<dbReference type="PANTHER" id="PTHR30405:SF11">
    <property type="entry name" value="RNA-GUIDED DNA ENDONUCLEASE RV2885C-RELATED"/>
    <property type="match status" value="1"/>
</dbReference>
<feature type="compositionally biased region" description="Basic and acidic residues" evidence="6">
    <location>
        <begin position="302"/>
        <end position="313"/>
    </location>
</feature>
<evidence type="ECO:0000259" key="8">
    <source>
        <dbReference type="Pfam" id="PF07282"/>
    </source>
</evidence>
<dbReference type="Proteomes" id="UP000235114">
    <property type="component" value="Unassembled WGS sequence"/>
</dbReference>
<comment type="similarity">
    <text evidence="1">In the C-terminal section; belongs to the transposase 35 family.</text>
</comment>
<evidence type="ECO:0000256" key="2">
    <source>
        <dbReference type="ARBA" id="ARBA00011044"/>
    </source>
</evidence>
<dbReference type="Proteomes" id="UP000234951">
    <property type="component" value="Unassembled WGS sequence"/>
</dbReference>
<dbReference type="PANTHER" id="PTHR30405">
    <property type="entry name" value="TRANSPOSASE"/>
    <property type="match status" value="1"/>
</dbReference>
<feature type="domain" description="Cas12f1-like TNB" evidence="8">
    <location>
        <begin position="330"/>
        <end position="393"/>
    </location>
</feature>
<proteinExistence type="inferred from homology"/>
<dbReference type="GO" id="GO:0032196">
    <property type="term" value="P:transposition"/>
    <property type="evidence" value="ECO:0007669"/>
    <property type="project" value="UniProtKB-KW"/>
</dbReference>
<keyword evidence="3" id="KW-0815">Transposition</keyword>
<gene>
    <name evidence="9" type="ORF">CU635_20530</name>
    <name evidence="10" type="ORF">CVD25_13410</name>
</gene>
<dbReference type="NCBIfam" id="NF040570">
    <property type="entry name" value="guided_TnpB"/>
    <property type="match status" value="1"/>
</dbReference>
<name>A0A2N5GGI0_9BACI</name>
<dbReference type="InterPro" id="IPR010095">
    <property type="entry name" value="Cas12f1-like_TNB"/>
</dbReference>
<feature type="domain" description="Probable transposase IS891/IS1136/IS1341" evidence="7">
    <location>
        <begin position="183"/>
        <end position="303"/>
    </location>
</feature>
<organism evidence="9 11">
    <name type="scientific">Bacillus canaveralius</name>
    <dbReference type="NCBI Taxonomy" id="1403243"/>
    <lineage>
        <taxon>Bacteria</taxon>
        <taxon>Bacillati</taxon>
        <taxon>Bacillota</taxon>
        <taxon>Bacilli</taxon>
        <taxon>Bacillales</taxon>
        <taxon>Bacillaceae</taxon>
        <taxon>Bacillus</taxon>
    </lineage>
</organism>
<sequence>MKLTHKFKIPYKKDLYHQLKNKQLESGKCWSDVVRYANDHYFTFKKWISTSELVKMTKNTYDLHSQTVQEIVAKYDENRTSTLTKRRNGDKNAKYPWRSKRFFSIPYKKSAISVKDNIIILKNSNYSNKLSLKNMVEKKKKKGWNETVKKQKDYIEIPNLAIENLSNISYAEIVYKNGSYWFHYVIEVEEEAKVKRFKPAGSDLGEIHSITLATEDKALVISGRAIRSIKQRRAKLLSELSKKISRCKKGSRQQKKYIKAKNRLKSKSDAQIEYLIHKSTKEAINFLVQEKVSDLVVGNPEGIEKNSKKDENKKKKNNKTRRQQLSGWSYGEFKQQLKYKSELKGINIHFVNESYTSQDCPFCGGRHKANGRKFKCSVHNTEIHRDVNGAQNICRKRFAMETKSVDVLYRQPVWYRRYLTVKKRKETSDKSIAWRKA</sequence>
<dbReference type="Pfam" id="PF01385">
    <property type="entry name" value="OrfB_IS605"/>
    <property type="match status" value="1"/>
</dbReference>
<dbReference type="InterPro" id="IPR051399">
    <property type="entry name" value="RNA-guided_DNA_endo/Transpos"/>
</dbReference>
<keyword evidence="5" id="KW-0233">DNA recombination</keyword>
<dbReference type="OrthoDB" id="4278026at2"/>
<dbReference type="InterPro" id="IPR001959">
    <property type="entry name" value="Transposase"/>
</dbReference>
<reference evidence="9 11" key="1">
    <citation type="submission" date="2017-11" db="EMBL/GenBank/DDBJ databases">
        <title>Comparitive Functional Genomics of Dry Heat Resistant strains isolated from the Viking Spacecraft.</title>
        <authorList>
            <person name="Seuylemezian A."/>
            <person name="Cooper K."/>
            <person name="Vaishampayan P."/>
        </authorList>
    </citation>
    <scope>NUCLEOTIDE SEQUENCE [LARGE SCALE GENOMIC DNA]</scope>
    <source>
        <strain evidence="9 11">M4.6</strain>
    </source>
</reference>
<dbReference type="AlphaFoldDB" id="A0A2N5GGI0"/>
<accession>A0A2N5GGI0</accession>
<dbReference type="GO" id="GO:0006310">
    <property type="term" value="P:DNA recombination"/>
    <property type="evidence" value="ECO:0007669"/>
    <property type="project" value="UniProtKB-KW"/>
</dbReference>
<dbReference type="GO" id="GO:0003677">
    <property type="term" value="F:DNA binding"/>
    <property type="evidence" value="ECO:0007669"/>
    <property type="project" value="UniProtKB-KW"/>
</dbReference>
<evidence type="ECO:0000256" key="3">
    <source>
        <dbReference type="ARBA" id="ARBA00022578"/>
    </source>
</evidence>
<dbReference type="RefSeq" id="WP_101579234.1">
    <property type="nucleotide sequence ID" value="NZ_PGVA01000070.1"/>
</dbReference>
<evidence type="ECO:0000256" key="1">
    <source>
        <dbReference type="ARBA" id="ARBA00008761"/>
    </source>
</evidence>
<feature type="region of interest" description="Disordered" evidence="6">
    <location>
        <begin position="300"/>
        <end position="325"/>
    </location>
</feature>
<evidence type="ECO:0000313" key="12">
    <source>
        <dbReference type="Proteomes" id="UP000235114"/>
    </source>
</evidence>
<comment type="similarity">
    <text evidence="2">In the N-terminal section; belongs to the transposase 2 family.</text>
</comment>
<keyword evidence="4" id="KW-0238">DNA-binding</keyword>
<evidence type="ECO:0000256" key="4">
    <source>
        <dbReference type="ARBA" id="ARBA00023125"/>
    </source>
</evidence>
<dbReference type="Pfam" id="PF07282">
    <property type="entry name" value="Cas12f1-like_TNB"/>
    <property type="match status" value="1"/>
</dbReference>